<dbReference type="AlphaFoldDB" id="A0A7R9LJ71"/>
<dbReference type="PANTHER" id="PTHR23121:SF10">
    <property type="entry name" value="MAJOR FACILITATOR SUPERFAMILY DOMAIN-CONTAINING PROTEIN 4A"/>
    <property type="match status" value="1"/>
</dbReference>
<feature type="non-terminal residue" evidence="5">
    <location>
        <position position="1"/>
    </location>
</feature>
<dbReference type="InterPro" id="IPR036259">
    <property type="entry name" value="MFS_trans_sf"/>
</dbReference>
<dbReference type="EMBL" id="CAJPIZ010027517">
    <property type="protein sequence ID" value="CAG2119265.1"/>
    <property type="molecule type" value="Genomic_DNA"/>
</dbReference>
<feature type="transmembrane region" description="Helical" evidence="4">
    <location>
        <begin position="290"/>
        <end position="311"/>
    </location>
</feature>
<proteinExistence type="predicted"/>
<keyword evidence="1 4" id="KW-0812">Transmembrane</keyword>
<protein>
    <submittedName>
        <fullName evidence="5">Uncharacterized protein</fullName>
    </submittedName>
</protein>
<feature type="transmembrane region" description="Helical" evidence="4">
    <location>
        <begin position="194"/>
        <end position="213"/>
    </location>
</feature>
<organism evidence="5">
    <name type="scientific">Medioppia subpectinata</name>
    <dbReference type="NCBI Taxonomy" id="1979941"/>
    <lineage>
        <taxon>Eukaryota</taxon>
        <taxon>Metazoa</taxon>
        <taxon>Ecdysozoa</taxon>
        <taxon>Arthropoda</taxon>
        <taxon>Chelicerata</taxon>
        <taxon>Arachnida</taxon>
        <taxon>Acari</taxon>
        <taxon>Acariformes</taxon>
        <taxon>Sarcoptiformes</taxon>
        <taxon>Oribatida</taxon>
        <taxon>Brachypylina</taxon>
        <taxon>Oppioidea</taxon>
        <taxon>Oppiidae</taxon>
        <taxon>Medioppia</taxon>
    </lineage>
</organism>
<feature type="transmembrane region" description="Helical" evidence="4">
    <location>
        <begin position="242"/>
        <end position="260"/>
    </location>
</feature>
<gene>
    <name evidence="5" type="ORF">OSB1V03_LOCUS19214</name>
</gene>
<dbReference type="EMBL" id="OC882092">
    <property type="protein sequence ID" value="CAD7642583.1"/>
    <property type="molecule type" value="Genomic_DNA"/>
</dbReference>
<evidence type="ECO:0000256" key="1">
    <source>
        <dbReference type="ARBA" id="ARBA00022692"/>
    </source>
</evidence>
<feature type="non-terminal residue" evidence="5">
    <location>
        <position position="357"/>
    </location>
</feature>
<keyword evidence="2 4" id="KW-1133">Transmembrane helix</keyword>
<dbReference type="PANTHER" id="PTHR23121">
    <property type="entry name" value="SODIUM-DEPENDENT GLUCOSE TRANSPORTER 1"/>
    <property type="match status" value="1"/>
</dbReference>
<evidence type="ECO:0000256" key="3">
    <source>
        <dbReference type="ARBA" id="ARBA00023136"/>
    </source>
</evidence>
<evidence type="ECO:0000256" key="4">
    <source>
        <dbReference type="SAM" id="Phobius"/>
    </source>
</evidence>
<evidence type="ECO:0000256" key="2">
    <source>
        <dbReference type="ARBA" id="ARBA00022989"/>
    </source>
</evidence>
<feature type="transmembrane region" description="Helical" evidence="4">
    <location>
        <begin position="123"/>
        <end position="147"/>
    </location>
</feature>
<feature type="transmembrane region" description="Helical" evidence="4">
    <location>
        <begin position="323"/>
        <end position="343"/>
    </location>
</feature>
<dbReference type="Gene3D" id="1.20.1250.20">
    <property type="entry name" value="MFS general substrate transporter like domains"/>
    <property type="match status" value="2"/>
</dbReference>
<evidence type="ECO:0000313" key="6">
    <source>
        <dbReference type="Proteomes" id="UP000759131"/>
    </source>
</evidence>
<dbReference type="OrthoDB" id="546893at2759"/>
<accession>A0A7R9LJ71</accession>
<reference evidence="5" key="1">
    <citation type="submission" date="2020-11" db="EMBL/GenBank/DDBJ databases">
        <authorList>
            <person name="Tran Van P."/>
        </authorList>
    </citation>
    <scope>NUCLEOTIDE SEQUENCE</scope>
</reference>
<sequence>AMLVIMSALIVVFGIVQPLCTELWQFYLCATLVNAGVSSFDMGTTVWVIEMWQKNSAPVLQLAKAVGGAGMVVAPLLAGPFIQGRVVPSNATLDEFLNRTHSKATGDDRIDEYNYSLDRRSDLLIPFIAGGAVNLIIPVSMLAMFIFKRYHYDESEAELNSQVGGGKGTESRRATVISVKEFTIRKPTVEQTPAMKWLFVALIGISLSTYGAMENTHLVYSSTYYQLGPIKMSASKAADVNAVLNASLTVGKLISTFIALKVKANIMLIYHMVLLAISQAVLYFGRNSEVIVWVGNVLIGLGYSAIWPSYFQFGEDFVGLTDNIAAVFVGVSSICPMIVPFVFGPLVESNPEIFIIL</sequence>
<name>A0A7R9LJ71_9ACAR</name>
<dbReference type="SUPFAM" id="SSF103473">
    <property type="entry name" value="MFS general substrate transporter"/>
    <property type="match status" value="1"/>
</dbReference>
<keyword evidence="6" id="KW-1185">Reference proteome</keyword>
<feature type="transmembrane region" description="Helical" evidence="4">
    <location>
        <begin position="267"/>
        <end position="284"/>
    </location>
</feature>
<evidence type="ECO:0000313" key="5">
    <source>
        <dbReference type="EMBL" id="CAD7642583.1"/>
    </source>
</evidence>
<dbReference type="Proteomes" id="UP000759131">
    <property type="component" value="Unassembled WGS sequence"/>
</dbReference>
<keyword evidence="3 4" id="KW-0472">Membrane</keyword>